<dbReference type="STRING" id="65489.A0A0D3EJ29"/>
<dbReference type="EnsemblPlants" id="OBART01G01500.1">
    <property type="protein sequence ID" value="OBART01G01500.1"/>
    <property type="gene ID" value="OBART01G01500"/>
</dbReference>
<evidence type="ECO:0000256" key="3">
    <source>
        <dbReference type="ARBA" id="ARBA00022833"/>
    </source>
</evidence>
<dbReference type="GO" id="GO:0008270">
    <property type="term" value="F:zinc ion binding"/>
    <property type="evidence" value="ECO:0007669"/>
    <property type="project" value="UniProtKB-KW"/>
</dbReference>
<dbReference type="PANTHER" id="PTHR10315">
    <property type="entry name" value="E3 UBIQUITIN PROTEIN LIGASE SIAH"/>
    <property type="match status" value="1"/>
</dbReference>
<dbReference type="Gene3D" id="3.30.40.10">
    <property type="entry name" value="Zinc/RING finger domain, C3HC4 (zinc finger)"/>
    <property type="match status" value="2"/>
</dbReference>
<evidence type="ECO:0000256" key="4">
    <source>
        <dbReference type="PROSITE-ProRule" id="PRU00455"/>
    </source>
</evidence>
<keyword evidence="1" id="KW-0479">Metal-binding</keyword>
<dbReference type="UniPathway" id="UPA00143"/>
<accession>A0A0D3EJ29</accession>
<dbReference type="PROSITE" id="PS51081">
    <property type="entry name" value="ZF_SIAH"/>
    <property type="match status" value="2"/>
</dbReference>
<dbReference type="Proteomes" id="UP000026960">
    <property type="component" value="Chromosome 1"/>
</dbReference>
<keyword evidence="3" id="KW-0862">Zinc</keyword>
<dbReference type="GO" id="GO:0016567">
    <property type="term" value="P:protein ubiquitination"/>
    <property type="evidence" value="ECO:0007669"/>
    <property type="project" value="UniProtKB-UniPathway"/>
</dbReference>
<dbReference type="InterPro" id="IPR052088">
    <property type="entry name" value="E3_ubiquitin-ligase_SINA"/>
</dbReference>
<evidence type="ECO:0000259" key="5">
    <source>
        <dbReference type="PROSITE" id="PS51081"/>
    </source>
</evidence>
<dbReference type="eggNOG" id="KOG3002">
    <property type="taxonomic scope" value="Eukaryota"/>
</dbReference>
<organism evidence="6">
    <name type="scientific">Oryza barthii</name>
    <dbReference type="NCBI Taxonomy" id="65489"/>
    <lineage>
        <taxon>Eukaryota</taxon>
        <taxon>Viridiplantae</taxon>
        <taxon>Streptophyta</taxon>
        <taxon>Embryophyta</taxon>
        <taxon>Tracheophyta</taxon>
        <taxon>Spermatophyta</taxon>
        <taxon>Magnoliopsida</taxon>
        <taxon>Liliopsida</taxon>
        <taxon>Poales</taxon>
        <taxon>Poaceae</taxon>
        <taxon>BOP clade</taxon>
        <taxon>Oryzoideae</taxon>
        <taxon>Oryzeae</taxon>
        <taxon>Oryzinae</taxon>
        <taxon>Oryza</taxon>
    </lineage>
</organism>
<evidence type="ECO:0000256" key="2">
    <source>
        <dbReference type="ARBA" id="ARBA00022771"/>
    </source>
</evidence>
<sequence length="532" mass="57355">MGDRTNFCIVHVQCKHGHPSCKRCLAGLNKCHICRQPIGDMRCRPLENVLAGMTVPCAFARFGCQEGVRYTERAQRHGHEASCQHAPCHCPFPGCSYAGAAAQLFAHIRGAHAAGSPSAVSSIRCTPVALPRGMPFHVLLREEDSRVFLLLNGGDVPKGRSLSVVCVAAAGEAELYTMGSVPRVRRWVRYPTGGFLFVPDAYWRASGGSVSVTVHVGAVDGLDHLSISGTIPRVRCVQRGMMKKNGKRTTMDHGTAKKTRSVKKVAKKTEAGLCTDQQQDVEEETTKMTYSIDSDSLECGICFLPFEDRVYMCKNGHAACGSCCLVMGRECPSCNEPIGDIRCRPLEKVLAAMSAPCKFRASGCTETVGYTERRSHEASCPHAPCPCPFDGCTYLGLLLYNHILDEHATDAVVAMGSLRLRGIVVTVHKSKPFHVVLHRGGTRVFLLLNGGDVLSGRSLSLVSVGPPPPANCELRYKIELAAVGPGQGELALSASGTVPCVRQLDVFEAKAFLFVPEAYWGSSGTVSVTVHI</sequence>
<evidence type="ECO:0000313" key="6">
    <source>
        <dbReference type="EnsemblPlants" id="OBART01G01500.1"/>
    </source>
</evidence>
<keyword evidence="7" id="KW-1185">Reference proteome</keyword>
<dbReference type="GO" id="GO:0061630">
    <property type="term" value="F:ubiquitin protein ligase activity"/>
    <property type="evidence" value="ECO:0007669"/>
    <property type="project" value="TreeGrafter"/>
</dbReference>
<reference evidence="6" key="1">
    <citation type="journal article" date="2009" name="Rice">
        <title>De Novo Next Generation Sequencing of Plant Genomes.</title>
        <authorList>
            <person name="Rounsley S."/>
            <person name="Marri P.R."/>
            <person name="Yu Y."/>
            <person name="He R."/>
            <person name="Sisneros N."/>
            <person name="Goicoechea J.L."/>
            <person name="Lee S.J."/>
            <person name="Angelova A."/>
            <person name="Kudrna D."/>
            <person name="Luo M."/>
            <person name="Affourtit J."/>
            <person name="Desany B."/>
            <person name="Knight J."/>
            <person name="Niazi F."/>
            <person name="Egholm M."/>
            <person name="Wing R.A."/>
        </authorList>
    </citation>
    <scope>NUCLEOTIDE SEQUENCE [LARGE SCALE GENOMIC DNA]</scope>
    <source>
        <strain evidence="6">cv. IRGC 105608</strain>
    </source>
</reference>
<dbReference type="Gramene" id="OBART01G01500.1">
    <property type="protein sequence ID" value="OBART01G01500.1"/>
    <property type="gene ID" value="OBART01G01500"/>
</dbReference>
<dbReference type="AlphaFoldDB" id="A0A0D3EJ29"/>
<dbReference type="InterPro" id="IPR013010">
    <property type="entry name" value="Znf_SIAH"/>
</dbReference>
<proteinExistence type="predicted"/>
<dbReference type="PANTHER" id="PTHR10315:SF71">
    <property type="entry name" value="RING-TYPE E3 UBIQUITIN TRANSFERASE"/>
    <property type="match status" value="1"/>
</dbReference>
<protein>
    <submittedName>
        <fullName evidence="6">E3 ubiquitin-protein ligase</fullName>
    </submittedName>
</protein>
<dbReference type="InterPro" id="IPR013083">
    <property type="entry name" value="Znf_RING/FYVE/PHD"/>
</dbReference>
<evidence type="ECO:0000313" key="7">
    <source>
        <dbReference type="Proteomes" id="UP000026960"/>
    </source>
</evidence>
<feature type="domain" description="SIAH-type" evidence="5">
    <location>
        <begin position="352"/>
        <end position="408"/>
    </location>
</feature>
<evidence type="ECO:0000256" key="1">
    <source>
        <dbReference type="ARBA" id="ARBA00022723"/>
    </source>
</evidence>
<keyword evidence="2 4" id="KW-0863">Zinc-finger</keyword>
<dbReference type="Pfam" id="PF21361">
    <property type="entry name" value="Sina_ZnF"/>
    <property type="match status" value="2"/>
</dbReference>
<dbReference type="PaxDb" id="65489-OBART01G01500.1"/>
<dbReference type="HOGENOM" id="CLU_512298_0_0_1"/>
<dbReference type="SUPFAM" id="SSF49599">
    <property type="entry name" value="TRAF domain-like"/>
    <property type="match status" value="2"/>
</dbReference>
<dbReference type="GO" id="GO:0005737">
    <property type="term" value="C:cytoplasm"/>
    <property type="evidence" value="ECO:0007669"/>
    <property type="project" value="TreeGrafter"/>
</dbReference>
<name>A0A0D3EJ29_9ORYZ</name>
<reference evidence="6" key="2">
    <citation type="submission" date="2015-03" db="UniProtKB">
        <authorList>
            <consortium name="EnsemblPlants"/>
        </authorList>
    </citation>
    <scope>IDENTIFICATION</scope>
</reference>
<feature type="domain" description="SIAH-type" evidence="5">
    <location>
        <begin position="52"/>
        <end position="113"/>
    </location>
</feature>